<reference evidence="10 11" key="1">
    <citation type="submission" date="2019-02" db="EMBL/GenBank/DDBJ databases">
        <title>Deep-cultivation of Planctomycetes and their phenomic and genomic characterization uncovers novel biology.</title>
        <authorList>
            <person name="Wiegand S."/>
            <person name="Jogler M."/>
            <person name="Boedeker C."/>
            <person name="Pinto D."/>
            <person name="Vollmers J."/>
            <person name="Rivas-Marin E."/>
            <person name="Kohn T."/>
            <person name="Peeters S.H."/>
            <person name="Heuer A."/>
            <person name="Rast P."/>
            <person name="Oberbeckmann S."/>
            <person name="Bunk B."/>
            <person name="Jeske O."/>
            <person name="Meyerdierks A."/>
            <person name="Storesund J.E."/>
            <person name="Kallscheuer N."/>
            <person name="Luecker S."/>
            <person name="Lage O.M."/>
            <person name="Pohl T."/>
            <person name="Merkel B.J."/>
            <person name="Hornburger P."/>
            <person name="Mueller R.-W."/>
            <person name="Bruemmer F."/>
            <person name="Labrenz M."/>
            <person name="Spormann A.M."/>
            <person name="Op den Camp H."/>
            <person name="Overmann J."/>
            <person name="Amann R."/>
            <person name="Jetten M.S.M."/>
            <person name="Mascher T."/>
            <person name="Medema M.H."/>
            <person name="Devos D.P."/>
            <person name="Kaster A.-K."/>
            <person name="Ovreas L."/>
            <person name="Rohde M."/>
            <person name="Galperin M.Y."/>
            <person name="Jogler C."/>
        </authorList>
    </citation>
    <scope>NUCLEOTIDE SEQUENCE [LARGE SCALE GENOMIC DNA]</scope>
    <source>
        <strain evidence="10 11">Pla163</strain>
    </source>
</reference>
<dbReference type="RefSeq" id="WP_145188637.1">
    <property type="nucleotide sequence ID" value="NZ_CP036290.1"/>
</dbReference>
<evidence type="ECO:0000256" key="4">
    <source>
        <dbReference type="ARBA" id="ARBA00022553"/>
    </source>
</evidence>
<feature type="domain" description="Histidine kinase" evidence="8">
    <location>
        <begin position="275"/>
        <end position="502"/>
    </location>
</feature>
<evidence type="ECO:0000256" key="1">
    <source>
        <dbReference type="ARBA" id="ARBA00000085"/>
    </source>
</evidence>
<dbReference type="Gene3D" id="1.10.287.130">
    <property type="match status" value="1"/>
</dbReference>
<dbReference type="PRINTS" id="PR00344">
    <property type="entry name" value="BCTRLSENSOR"/>
</dbReference>
<dbReference type="InterPro" id="IPR036890">
    <property type="entry name" value="HATPase_C_sf"/>
</dbReference>
<evidence type="ECO:0000259" key="9">
    <source>
        <dbReference type="PROSITE" id="PS50885"/>
    </source>
</evidence>
<dbReference type="PANTHER" id="PTHR43065:SF29">
    <property type="entry name" value="SENSOR PROTEIN KINASE FLES"/>
    <property type="match status" value="1"/>
</dbReference>
<sequence length="504" mass="53392" precursor="true">MKARLGLRVFALLAALNLAVFAGVGTFLTDRIEEQRSELVAEFREQIVATLEGTILPKGGLNVARILDWPGWSNVAEALVVDRNLERAPNGSLTPRGVALHPKGQVAPIARREPVLESLAVCMESGQRQAVAGGFAVPLVVEGRTWGGLWFAPRLDRTGADLSRLLWSGFAVSTVLLLVGTFAALQPLVIAPVRRLASAASRVTAGDLAARVETSDSGDEMSELLHAFNRMAERVETLTLDLESEVADALQLARKAEAAALIQKRLAAMGELAAGIAHEINNPLGGLQNAVRSLQSAELAPERRARYLRLLADGLERIEGTVAKVLRMAPRQTAAAPVDLREVVRDAAALVRHRVEAAGHELVGTLDGAPYVPWASGELDPRGALWVIGARHELGQAVLNLFANALDALDERSAAGPGRLEVVLARRGQDVLLEVRDDGPGAPPEDLDRLTDLFFSTKEVGKGTGLGLAIVHNVIDTHGGQLELSSPAGGGFVATCILPGAPAS</sequence>
<dbReference type="Pfam" id="PF02518">
    <property type="entry name" value="HATPase_c"/>
    <property type="match status" value="1"/>
</dbReference>
<dbReference type="GO" id="GO:0000155">
    <property type="term" value="F:phosphorelay sensor kinase activity"/>
    <property type="evidence" value="ECO:0007669"/>
    <property type="project" value="InterPro"/>
</dbReference>
<feature type="chain" id="PRO_5021845713" description="histidine kinase" evidence="7">
    <location>
        <begin position="23"/>
        <end position="504"/>
    </location>
</feature>
<evidence type="ECO:0000313" key="10">
    <source>
        <dbReference type="EMBL" id="QDU85390.1"/>
    </source>
</evidence>
<dbReference type="Gene3D" id="3.30.565.10">
    <property type="entry name" value="Histidine kinase-like ATPase, C-terminal domain"/>
    <property type="match status" value="1"/>
</dbReference>
<evidence type="ECO:0000256" key="7">
    <source>
        <dbReference type="SAM" id="SignalP"/>
    </source>
</evidence>
<dbReference type="OrthoDB" id="226486at2"/>
<dbReference type="InterPro" id="IPR003661">
    <property type="entry name" value="HisK_dim/P_dom"/>
</dbReference>
<dbReference type="CDD" id="cd06225">
    <property type="entry name" value="HAMP"/>
    <property type="match status" value="1"/>
</dbReference>
<proteinExistence type="predicted"/>
<dbReference type="SUPFAM" id="SSF158472">
    <property type="entry name" value="HAMP domain-like"/>
    <property type="match status" value="1"/>
</dbReference>
<keyword evidence="5 10" id="KW-0808">Transferase</keyword>
<dbReference type="InterPro" id="IPR036097">
    <property type="entry name" value="HisK_dim/P_sf"/>
</dbReference>
<evidence type="ECO:0000259" key="8">
    <source>
        <dbReference type="PROSITE" id="PS50109"/>
    </source>
</evidence>
<dbReference type="InterPro" id="IPR004358">
    <property type="entry name" value="Sig_transdc_His_kin-like_C"/>
</dbReference>
<dbReference type="PROSITE" id="PS50885">
    <property type="entry name" value="HAMP"/>
    <property type="match status" value="1"/>
</dbReference>
<comment type="subcellular location">
    <subcellularLocation>
        <location evidence="2">Membrane</location>
    </subcellularLocation>
</comment>
<evidence type="ECO:0000256" key="2">
    <source>
        <dbReference type="ARBA" id="ARBA00004370"/>
    </source>
</evidence>
<feature type="domain" description="HAMP" evidence="9">
    <location>
        <begin position="189"/>
        <end position="240"/>
    </location>
</feature>
<dbReference type="InterPro" id="IPR003660">
    <property type="entry name" value="HAMP_dom"/>
</dbReference>
<dbReference type="GO" id="GO:0016020">
    <property type="term" value="C:membrane"/>
    <property type="evidence" value="ECO:0007669"/>
    <property type="project" value="UniProtKB-SubCell"/>
</dbReference>
<dbReference type="AlphaFoldDB" id="A0A518D1N8"/>
<dbReference type="InterPro" id="IPR005467">
    <property type="entry name" value="His_kinase_dom"/>
</dbReference>
<dbReference type="EMBL" id="CP036290">
    <property type="protein sequence ID" value="QDU85390.1"/>
    <property type="molecule type" value="Genomic_DNA"/>
</dbReference>
<accession>A0A518D1N8</accession>
<evidence type="ECO:0000256" key="6">
    <source>
        <dbReference type="ARBA" id="ARBA00022777"/>
    </source>
</evidence>
<dbReference type="SMART" id="SM00387">
    <property type="entry name" value="HATPase_c"/>
    <property type="match status" value="1"/>
</dbReference>
<dbReference type="Gene3D" id="6.10.340.10">
    <property type="match status" value="1"/>
</dbReference>
<dbReference type="PANTHER" id="PTHR43065">
    <property type="entry name" value="SENSOR HISTIDINE KINASE"/>
    <property type="match status" value="1"/>
</dbReference>
<dbReference type="SMART" id="SM00388">
    <property type="entry name" value="HisKA"/>
    <property type="match status" value="1"/>
</dbReference>
<dbReference type="EC" id="2.7.13.3" evidence="3"/>
<dbReference type="SUPFAM" id="SSF47384">
    <property type="entry name" value="Homodimeric domain of signal transducing histidine kinase"/>
    <property type="match status" value="1"/>
</dbReference>
<dbReference type="PROSITE" id="PS50109">
    <property type="entry name" value="HIS_KIN"/>
    <property type="match status" value="1"/>
</dbReference>
<dbReference type="Pfam" id="PF00672">
    <property type="entry name" value="HAMP"/>
    <property type="match status" value="1"/>
</dbReference>
<evidence type="ECO:0000256" key="3">
    <source>
        <dbReference type="ARBA" id="ARBA00012438"/>
    </source>
</evidence>
<evidence type="ECO:0000313" key="11">
    <source>
        <dbReference type="Proteomes" id="UP000319342"/>
    </source>
</evidence>
<gene>
    <name evidence="10" type="primary">zraS_2</name>
    <name evidence="10" type="ORF">Pla163_25190</name>
</gene>
<keyword evidence="4" id="KW-0597">Phosphoprotein</keyword>
<dbReference type="InterPro" id="IPR003594">
    <property type="entry name" value="HATPase_dom"/>
</dbReference>
<dbReference type="Pfam" id="PF00512">
    <property type="entry name" value="HisKA"/>
    <property type="match status" value="1"/>
</dbReference>
<keyword evidence="6" id="KW-0418">Kinase</keyword>
<keyword evidence="11" id="KW-1185">Reference proteome</keyword>
<organism evidence="10 11">
    <name type="scientific">Rohdeia mirabilis</name>
    <dbReference type="NCBI Taxonomy" id="2528008"/>
    <lineage>
        <taxon>Bacteria</taxon>
        <taxon>Pseudomonadati</taxon>
        <taxon>Planctomycetota</taxon>
        <taxon>Planctomycetia</taxon>
        <taxon>Planctomycetia incertae sedis</taxon>
        <taxon>Rohdeia</taxon>
    </lineage>
</organism>
<dbReference type="Proteomes" id="UP000319342">
    <property type="component" value="Chromosome"/>
</dbReference>
<dbReference type="CDD" id="cd00075">
    <property type="entry name" value="HATPase"/>
    <property type="match status" value="1"/>
</dbReference>
<protein>
    <recommendedName>
        <fullName evidence="3">histidine kinase</fullName>
        <ecNumber evidence="3">2.7.13.3</ecNumber>
    </recommendedName>
</protein>
<comment type="catalytic activity">
    <reaction evidence="1">
        <text>ATP + protein L-histidine = ADP + protein N-phospho-L-histidine.</text>
        <dbReference type="EC" id="2.7.13.3"/>
    </reaction>
</comment>
<name>A0A518D1N8_9BACT</name>
<evidence type="ECO:0000256" key="5">
    <source>
        <dbReference type="ARBA" id="ARBA00022679"/>
    </source>
</evidence>
<dbReference type="SMART" id="SM00304">
    <property type="entry name" value="HAMP"/>
    <property type="match status" value="1"/>
</dbReference>
<feature type="signal peptide" evidence="7">
    <location>
        <begin position="1"/>
        <end position="22"/>
    </location>
</feature>
<keyword evidence="7" id="KW-0732">Signal</keyword>
<dbReference type="CDD" id="cd00082">
    <property type="entry name" value="HisKA"/>
    <property type="match status" value="1"/>
</dbReference>
<dbReference type="SUPFAM" id="SSF55874">
    <property type="entry name" value="ATPase domain of HSP90 chaperone/DNA topoisomerase II/histidine kinase"/>
    <property type="match status" value="1"/>
</dbReference>